<dbReference type="AlphaFoldDB" id="A0A0N9NFS7"/>
<keyword evidence="2 5" id="KW-0436">Ligase</keyword>
<organism evidence="5 6">
    <name type="scientific">Gordonia phthalatica</name>
    <dbReference type="NCBI Taxonomy" id="1136941"/>
    <lineage>
        <taxon>Bacteria</taxon>
        <taxon>Bacillati</taxon>
        <taxon>Actinomycetota</taxon>
        <taxon>Actinomycetes</taxon>
        <taxon>Mycobacteriales</taxon>
        <taxon>Gordoniaceae</taxon>
        <taxon>Gordonia</taxon>
    </lineage>
</organism>
<keyword evidence="6" id="KW-1185">Reference proteome</keyword>
<protein>
    <submittedName>
        <fullName evidence="5">Fatty-acid--CoA ligase</fullName>
    </submittedName>
</protein>
<dbReference type="InterPro" id="IPR025110">
    <property type="entry name" value="AMP-bd_C"/>
</dbReference>
<evidence type="ECO:0000313" key="5">
    <source>
        <dbReference type="EMBL" id="ALG84518.1"/>
    </source>
</evidence>
<proteinExistence type="inferred from homology"/>
<accession>A0A0N9NFS7</accession>
<dbReference type="Gene3D" id="3.40.50.12780">
    <property type="entry name" value="N-terminal domain of ligase-like"/>
    <property type="match status" value="1"/>
</dbReference>
<dbReference type="STRING" id="1136941.ACH46_08415"/>
<reference evidence="5 6" key="2">
    <citation type="journal article" date="2017" name="Int. J. Syst. Evol. Microbiol.">
        <title>Gordonia phthalatica sp. nov., a di-n-butyl phthalate-degrading bacterium isolated from activated sludge.</title>
        <authorList>
            <person name="Jin D."/>
            <person name="Kong X."/>
            <person name="Jia M."/>
            <person name="Yu X."/>
            <person name="Wang X."/>
            <person name="Zhuang X."/>
            <person name="Deng Y."/>
            <person name="Bai Z."/>
        </authorList>
    </citation>
    <scope>NUCLEOTIDE SEQUENCE [LARGE SCALE GENOMIC DNA]</scope>
    <source>
        <strain evidence="5 6">QH-11</strain>
    </source>
</reference>
<dbReference type="Pfam" id="PF13193">
    <property type="entry name" value="AMP-binding_C"/>
    <property type="match status" value="1"/>
</dbReference>
<dbReference type="PATRIC" id="fig|1136941.3.peg.1711"/>
<dbReference type="Gene3D" id="3.30.300.30">
    <property type="match status" value="1"/>
</dbReference>
<dbReference type="InterPro" id="IPR000873">
    <property type="entry name" value="AMP-dep_synth/lig_dom"/>
</dbReference>
<dbReference type="EMBL" id="CP011853">
    <property type="protein sequence ID" value="ALG84518.1"/>
    <property type="molecule type" value="Genomic_DNA"/>
</dbReference>
<dbReference type="FunFam" id="3.30.300.30:FF:000008">
    <property type="entry name" value="2,3-dihydroxybenzoate-AMP ligase"/>
    <property type="match status" value="1"/>
</dbReference>
<evidence type="ECO:0000256" key="1">
    <source>
        <dbReference type="ARBA" id="ARBA00006432"/>
    </source>
</evidence>
<dbReference type="InterPro" id="IPR042099">
    <property type="entry name" value="ANL_N_sf"/>
</dbReference>
<reference evidence="6" key="1">
    <citation type="submission" date="2015-06" db="EMBL/GenBank/DDBJ databases">
        <title>Complete genome sequence and metabolic analysis of phthalate degradation pathway in Gordonia sp. QH-11.</title>
        <authorList>
            <person name="Jin D."/>
            <person name="Kong X."/>
            <person name="Bai Z."/>
        </authorList>
    </citation>
    <scope>NUCLEOTIDE SEQUENCE [LARGE SCALE GENOMIC DNA]</scope>
    <source>
        <strain evidence="6">QH-11</strain>
    </source>
</reference>
<dbReference type="GO" id="GO:0016878">
    <property type="term" value="F:acid-thiol ligase activity"/>
    <property type="evidence" value="ECO:0007669"/>
    <property type="project" value="UniProtKB-ARBA"/>
</dbReference>
<gene>
    <name evidence="5" type="ORF">ACH46_08415</name>
</gene>
<evidence type="ECO:0000256" key="2">
    <source>
        <dbReference type="ARBA" id="ARBA00022598"/>
    </source>
</evidence>
<name>A0A0N9NFS7_9ACTN</name>
<dbReference type="PROSITE" id="PS00455">
    <property type="entry name" value="AMP_BINDING"/>
    <property type="match status" value="1"/>
</dbReference>
<dbReference type="InterPro" id="IPR050237">
    <property type="entry name" value="ATP-dep_AMP-bd_enzyme"/>
</dbReference>
<sequence length="505" mass="54346">MHLTAVLERNERLHPAKAAVVHGEEEITYADLADRARRAATVLIEAGVQPGDRVAVMTFNTPGFVVAAYGAWYAGAVLVPVNHKFAAPEVTYAIDHSGARIGIVSGDLAHTATTGSPELPWLTTERPHDGLPDFDALVAAAEPLAAPVDVDSDSPAEILYTSGTTSSPKGCVHTHQSITALAPILAVTLGFTDRERMLIAMPIWHSAPLNDWLLTTLWLGGTVVLMREYDPAAFLPAVQDHRITAFFGSPIAYLLPLQLAEAGRLDIASFDLSSVEKWMYGGAALGEATARKLTEVYRSDQFFQVYGMSEMGPVGTALFPDEQTAKAGSIGRGGALGVDLRVVDANGVDQGPGGAGEIWLRADTRMVGYLDNPEATAESFVGDWFRTGDVARIDEDGYLYVIDRLKDVIIVGGENIHSQEVEEALRGHPRLTDVAVVGRPHEEWGETVVAVCVTTDGAPITVDEVRAFLADKLAKYKLPRDVVMADSLPRNPSGKILKHVLRETI</sequence>
<dbReference type="OrthoDB" id="9803968at2"/>
<evidence type="ECO:0000259" key="3">
    <source>
        <dbReference type="Pfam" id="PF00501"/>
    </source>
</evidence>
<comment type="similarity">
    <text evidence="1">Belongs to the ATP-dependent AMP-binding enzyme family.</text>
</comment>
<dbReference type="Proteomes" id="UP000063789">
    <property type="component" value="Chromosome"/>
</dbReference>
<dbReference type="PANTHER" id="PTHR43767:SF1">
    <property type="entry name" value="NONRIBOSOMAL PEPTIDE SYNTHASE PES1 (EUROFUNG)-RELATED"/>
    <property type="match status" value="1"/>
</dbReference>
<evidence type="ECO:0000259" key="4">
    <source>
        <dbReference type="Pfam" id="PF13193"/>
    </source>
</evidence>
<dbReference type="PANTHER" id="PTHR43767">
    <property type="entry name" value="LONG-CHAIN-FATTY-ACID--COA LIGASE"/>
    <property type="match status" value="1"/>
</dbReference>
<evidence type="ECO:0000313" key="6">
    <source>
        <dbReference type="Proteomes" id="UP000063789"/>
    </source>
</evidence>
<feature type="domain" description="AMP-dependent synthetase/ligase" evidence="3">
    <location>
        <begin position="8"/>
        <end position="370"/>
    </location>
</feature>
<dbReference type="Pfam" id="PF00501">
    <property type="entry name" value="AMP-binding"/>
    <property type="match status" value="1"/>
</dbReference>
<dbReference type="KEGG" id="goq:ACH46_08415"/>
<dbReference type="RefSeq" id="WP_062392504.1">
    <property type="nucleotide sequence ID" value="NZ_CP011853.1"/>
</dbReference>
<dbReference type="InterPro" id="IPR020845">
    <property type="entry name" value="AMP-binding_CS"/>
</dbReference>
<feature type="domain" description="AMP-binding enzyme C-terminal" evidence="4">
    <location>
        <begin position="420"/>
        <end position="495"/>
    </location>
</feature>
<dbReference type="InterPro" id="IPR045851">
    <property type="entry name" value="AMP-bd_C_sf"/>
</dbReference>
<dbReference type="SUPFAM" id="SSF56801">
    <property type="entry name" value="Acetyl-CoA synthetase-like"/>
    <property type="match status" value="1"/>
</dbReference>